<dbReference type="RefSeq" id="WP_377727141.1">
    <property type="nucleotide sequence ID" value="NZ_JBHSEW010000012.1"/>
</dbReference>
<dbReference type="GO" id="GO:0032259">
    <property type="term" value="P:methylation"/>
    <property type="evidence" value="ECO:0007669"/>
    <property type="project" value="UniProtKB-KW"/>
</dbReference>
<dbReference type="CDD" id="cd02440">
    <property type="entry name" value="AdoMet_MTases"/>
    <property type="match status" value="1"/>
</dbReference>
<dbReference type="InterPro" id="IPR041698">
    <property type="entry name" value="Methyltransf_25"/>
</dbReference>
<evidence type="ECO:0000313" key="2">
    <source>
        <dbReference type="EMBL" id="MFC4623145.1"/>
    </source>
</evidence>
<dbReference type="GO" id="GO:0102208">
    <property type="term" value="F:2-polyprenyl-6-hydroxyphenol methylase activity"/>
    <property type="evidence" value="ECO:0007669"/>
    <property type="project" value="UniProtKB-EC"/>
</dbReference>
<keyword evidence="3" id="KW-1185">Reference proteome</keyword>
<gene>
    <name evidence="2" type="ORF">ACFO3A_13110</name>
</gene>
<keyword evidence="2" id="KW-0808">Transferase</keyword>
<proteinExistence type="predicted"/>
<comment type="caution">
    <text evidence="2">The sequence shown here is derived from an EMBL/GenBank/DDBJ whole genome shotgun (WGS) entry which is preliminary data.</text>
</comment>
<name>A0ABV9H0W4_9BURK</name>
<dbReference type="GO" id="GO:0061542">
    <property type="term" value="F:3-demethylubiquinol 3-O-methyltransferase activity"/>
    <property type="evidence" value="ECO:0007669"/>
    <property type="project" value="UniProtKB-EC"/>
</dbReference>
<dbReference type="Pfam" id="PF13649">
    <property type="entry name" value="Methyltransf_25"/>
    <property type="match status" value="1"/>
</dbReference>
<dbReference type="EC" id="2.1.1.64" evidence="2"/>
<organism evidence="2 3">
    <name type="scientific">Comamonas nitrativorans</name>
    <dbReference type="NCBI Taxonomy" id="108437"/>
    <lineage>
        <taxon>Bacteria</taxon>
        <taxon>Pseudomonadati</taxon>
        <taxon>Pseudomonadota</taxon>
        <taxon>Betaproteobacteria</taxon>
        <taxon>Burkholderiales</taxon>
        <taxon>Comamonadaceae</taxon>
        <taxon>Comamonas</taxon>
    </lineage>
</organism>
<sequence>MTMPNQASEWLLRWQHLLPPRSRVLDLACGAGRHLRHFAALGHQLTGVDKNAAALAPLHGIGELLCADLETASWPLAGREFDAVIVTNYLWRAHWPQLRACVAPGGVLLYETFAHGNAAYGHPARPEFLLQPGELLQLCHGWHIVAYEHGLIPTPGAQRVVQRIAAIRPAEDASAPLVQPLVPT</sequence>
<dbReference type="Proteomes" id="UP001595967">
    <property type="component" value="Unassembled WGS sequence"/>
</dbReference>
<reference evidence="3" key="1">
    <citation type="journal article" date="2019" name="Int. J. Syst. Evol. Microbiol.">
        <title>The Global Catalogue of Microorganisms (GCM) 10K type strain sequencing project: providing services to taxonomists for standard genome sequencing and annotation.</title>
        <authorList>
            <consortium name="The Broad Institute Genomics Platform"/>
            <consortium name="The Broad Institute Genome Sequencing Center for Infectious Disease"/>
            <person name="Wu L."/>
            <person name="Ma J."/>
        </authorList>
    </citation>
    <scope>NUCLEOTIDE SEQUENCE [LARGE SCALE GENOMIC DNA]</scope>
    <source>
        <strain evidence="3">JCM 11650</strain>
    </source>
</reference>
<evidence type="ECO:0000259" key="1">
    <source>
        <dbReference type="Pfam" id="PF13649"/>
    </source>
</evidence>
<dbReference type="InterPro" id="IPR029063">
    <property type="entry name" value="SAM-dependent_MTases_sf"/>
</dbReference>
<dbReference type="Gene3D" id="3.40.50.150">
    <property type="entry name" value="Vaccinia Virus protein VP39"/>
    <property type="match status" value="1"/>
</dbReference>
<feature type="domain" description="Methyltransferase" evidence="1">
    <location>
        <begin position="24"/>
        <end position="103"/>
    </location>
</feature>
<accession>A0ABV9H0W4</accession>
<protein>
    <submittedName>
        <fullName evidence="2">Class I SAM-dependent methyltransferase</fullName>
        <ecNumber evidence="2">2.1.1.222</ecNumber>
        <ecNumber evidence="2">2.1.1.64</ecNumber>
    </submittedName>
</protein>
<dbReference type="EC" id="2.1.1.222" evidence="2"/>
<dbReference type="EMBL" id="JBHSEW010000012">
    <property type="protein sequence ID" value="MFC4623145.1"/>
    <property type="molecule type" value="Genomic_DNA"/>
</dbReference>
<keyword evidence="2" id="KW-0489">Methyltransferase</keyword>
<dbReference type="SUPFAM" id="SSF53335">
    <property type="entry name" value="S-adenosyl-L-methionine-dependent methyltransferases"/>
    <property type="match status" value="1"/>
</dbReference>
<evidence type="ECO:0000313" key="3">
    <source>
        <dbReference type="Proteomes" id="UP001595967"/>
    </source>
</evidence>